<dbReference type="PRINTS" id="PR00455">
    <property type="entry name" value="HTHTETR"/>
</dbReference>
<dbReference type="Pfam" id="PF00440">
    <property type="entry name" value="TetR_N"/>
    <property type="match status" value="1"/>
</dbReference>
<dbReference type="InterPro" id="IPR050109">
    <property type="entry name" value="HTH-type_TetR-like_transc_reg"/>
</dbReference>
<evidence type="ECO:0000256" key="3">
    <source>
        <dbReference type="SAM" id="MobiDB-lite"/>
    </source>
</evidence>
<dbReference type="Pfam" id="PF17920">
    <property type="entry name" value="TetR_C_16"/>
    <property type="match status" value="1"/>
</dbReference>
<gene>
    <name evidence="5" type="ORF">MEBOL_007927</name>
</gene>
<keyword evidence="6" id="KW-1185">Reference proteome</keyword>
<dbReference type="InterPro" id="IPR041678">
    <property type="entry name" value="TetR_C_16"/>
</dbReference>
<feature type="region of interest" description="Disordered" evidence="3">
    <location>
        <begin position="21"/>
        <end position="42"/>
    </location>
</feature>
<evidence type="ECO:0000256" key="2">
    <source>
        <dbReference type="PROSITE-ProRule" id="PRU00335"/>
    </source>
</evidence>
<dbReference type="SUPFAM" id="SSF48498">
    <property type="entry name" value="Tetracyclin repressor-like, C-terminal domain"/>
    <property type="match status" value="1"/>
</dbReference>
<dbReference type="KEGG" id="mbd:MEBOL_007927"/>
<keyword evidence="1 2" id="KW-0238">DNA-binding</keyword>
<dbReference type="Proteomes" id="UP000217289">
    <property type="component" value="Chromosome"/>
</dbReference>
<accession>A0A250IRR2</accession>
<dbReference type="InterPro" id="IPR001647">
    <property type="entry name" value="HTH_TetR"/>
</dbReference>
<reference evidence="5 6" key="1">
    <citation type="submission" date="2017-06" db="EMBL/GenBank/DDBJ databases">
        <authorList>
            <person name="Kim H.J."/>
            <person name="Triplett B.A."/>
        </authorList>
    </citation>
    <scope>NUCLEOTIDE SEQUENCE [LARGE SCALE GENOMIC DNA]</scope>
    <source>
        <strain evidence="5 6">DSM 14713</strain>
    </source>
</reference>
<evidence type="ECO:0000313" key="5">
    <source>
        <dbReference type="EMBL" id="ATB34424.1"/>
    </source>
</evidence>
<dbReference type="GO" id="GO:0003700">
    <property type="term" value="F:DNA-binding transcription factor activity"/>
    <property type="evidence" value="ECO:0007669"/>
    <property type="project" value="TreeGrafter"/>
</dbReference>
<feature type="domain" description="HTH tetR-type" evidence="4">
    <location>
        <begin position="42"/>
        <end position="102"/>
    </location>
</feature>
<dbReference type="InterPro" id="IPR009057">
    <property type="entry name" value="Homeodomain-like_sf"/>
</dbReference>
<dbReference type="Gene3D" id="1.10.357.10">
    <property type="entry name" value="Tetracycline Repressor, domain 2"/>
    <property type="match status" value="1"/>
</dbReference>
<dbReference type="AlphaFoldDB" id="A0A250IRR2"/>
<protein>
    <submittedName>
        <fullName evidence="5">TetR family transcriptional regulator</fullName>
    </submittedName>
</protein>
<sequence>MGRLEAAPRAFWTRSSPCPKSTAVYASGPDEPKKATRERDAERTRTELINAAWTLFSTRGFAHTGVREVAELAGVNPALVIRYFGSKEGLFRETLERADISPILRGDRRRFGADLMAAVLGSQEDSVSPLAMMMLSAADPMAHAASVEFFQTKLIAPLARWLGPPDGEGRAARISILWTGFLTNWKLLPIRSLDQAHLASTRRWLETTTQAIVDEGEA</sequence>
<feature type="compositionally biased region" description="Basic and acidic residues" evidence="3">
    <location>
        <begin position="30"/>
        <end position="42"/>
    </location>
</feature>
<feature type="DNA-binding region" description="H-T-H motif" evidence="2">
    <location>
        <begin position="65"/>
        <end position="84"/>
    </location>
</feature>
<name>A0A250IRR2_9BACT</name>
<evidence type="ECO:0000259" key="4">
    <source>
        <dbReference type="PROSITE" id="PS50977"/>
    </source>
</evidence>
<dbReference type="PANTHER" id="PTHR30055">
    <property type="entry name" value="HTH-TYPE TRANSCRIPTIONAL REGULATOR RUTR"/>
    <property type="match status" value="1"/>
</dbReference>
<dbReference type="EMBL" id="CP022163">
    <property type="protein sequence ID" value="ATB34424.1"/>
    <property type="molecule type" value="Genomic_DNA"/>
</dbReference>
<organism evidence="5 6">
    <name type="scientific">Melittangium boletus DSM 14713</name>
    <dbReference type="NCBI Taxonomy" id="1294270"/>
    <lineage>
        <taxon>Bacteria</taxon>
        <taxon>Pseudomonadati</taxon>
        <taxon>Myxococcota</taxon>
        <taxon>Myxococcia</taxon>
        <taxon>Myxococcales</taxon>
        <taxon>Cystobacterineae</taxon>
        <taxon>Archangiaceae</taxon>
        <taxon>Melittangium</taxon>
    </lineage>
</organism>
<evidence type="ECO:0000313" key="6">
    <source>
        <dbReference type="Proteomes" id="UP000217289"/>
    </source>
</evidence>
<dbReference type="GO" id="GO:0000976">
    <property type="term" value="F:transcription cis-regulatory region binding"/>
    <property type="evidence" value="ECO:0007669"/>
    <property type="project" value="TreeGrafter"/>
</dbReference>
<dbReference type="PANTHER" id="PTHR30055:SF235">
    <property type="entry name" value="TRANSCRIPTIONAL REGULATORY PROTEIN"/>
    <property type="match status" value="1"/>
</dbReference>
<dbReference type="SUPFAM" id="SSF46689">
    <property type="entry name" value="Homeodomain-like"/>
    <property type="match status" value="1"/>
</dbReference>
<dbReference type="PROSITE" id="PS50977">
    <property type="entry name" value="HTH_TETR_2"/>
    <property type="match status" value="1"/>
</dbReference>
<proteinExistence type="predicted"/>
<dbReference type="InterPro" id="IPR036271">
    <property type="entry name" value="Tet_transcr_reg_TetR-rel_C_sf"/>
</dbReference>
<evidence type="ECO:0000256" key="1">
    <source>
        <dbReference type="ARBA" id="ARBA00023125"/>
    </source>
</evidence>